<protein>
    <submittedName>
        <fullName evidence="3">Hsp70 family chaperone</fullName>
    </submittedName>
</protein>
<keyword evidence="1" id="KW-0547">Nucleotide-binding</keyword>
<evidence type="ECO:0000256" key="1">
    <source>
        <dbReference type="ARBA" id="ARBA00022741"/>
    </source>
</evidence>
<evidence type="ECO:0000313" key="3">
    <source>
        <dbReference type="EMBL" id="EFX01732.1"/>
    </source>
</evidence>
<dbReference type="STRING" id="655863.F0XKY1"/>
<dbReference type="Gene3D" id="3.30.420.40">
    <property type="match status" value="1"/>
</dbReference>
<accession>F0XKY1</accession>
<keyword evidence="2" id="KW-0067">ATP-binding</keyword>
<dbReference type="HOGENOM" id="CLU_009958_6_0_1"/>
<dbReference type="InterPro" id="IPR013126">
    <property type="entry name" value="Hsp_70_fam"/>
</dbReference>
<reference evidence="3 4" key="1">
    <citation type="journal article" date="2011" name="Proc. Natl. Acad. Sci. U.S.A.">
        <title>Genome and transcriptome analyses of the mountain pine beetle-fungal symbiont Grosmannia clavigera, a lodgepole pine pathogen.</title>
        <authorList>
            <person name="DiGuistini S."/>
            <person name="Wang Y."/>
            <person name="Liao N.Y."/>
            <person name="Taylor G."/>
            <person name="Tanguay P."/>
            <person name="Feau N."/>
            <person name="Henrissat B."/>
            <person name="Chan S.K."/>
            <person name="Hesse-Orce U."/>
            <person name="Alamouti S.M."/>
            <person name="Tsui C.K.M."/>
            <person name="Docking R.T."/>
            <person name="Levasseur A."/>
            <person name="Haridas S."/>
            <person name="Robertson G."/>
            <person name="Birol I."/>
            <person name="Holt R.A."/>
            <person name="Marra M.A."/>
            <person name="Hamelin R.C."/>
            <person name="Hirst M."/>
            <person name="Jones S.J.M."/>
            <person name="Bohlmann J."/>
            <person name="Breuil C."/>
        </authorList>
    </citation>
    <scope>NUCLEOTIDE SEQUENCE [LARGE SCALE GENOMIC DNA]</scope>
    <source>
        <strain evidence="4">kw1407 / UAMH 11150</strain>
    </source>
</reference>
<dbReference type="GeneID" id="25981826"/>
<dbReference type="AlphaFoldDB" id="F0XKY1"/>
<keyword evidence="4" id="KW-1185">Reference proteome</keyword>
<dbReference type="GO" id="GO:0140662">
    <property type="term" value="F:ATP-dependent protein folding chaperone"/>
    <property type="evidence" value="ECO:0007669"/>
    <property type="project" value="InterPro"/>
</dbReference>
<dbReference type="PANTHER" id="PTHR14187:SF5">
    <property type="entry name" value="HEAT SHOCK 70 KDA PROTEIN 12A"/>
    <property type="match status" value="1"/>
</dbReference>
<name>F0XKY1_GROCL</name>
<dbReference type="SUPFAM" id="SSF53067">
    <property type="entry name" value="Actin-like ATPase domain"/>
    <property type="match status" value="2"/>
</dbReference>
<dbReference type="InterPro" id="IPR043129">
    <property type="entry name" value="ATPase_NBD"/>
</dbReference>
<dbReference type="OrthoDB" id="2963168at2759"/>
<dbReference type="PANTHER" id="PTHR14187">
    <property type="entry name" value="ALPHA KINASE/ELONGATION FACTOR 2 KINASE"/>
    <property type="match status" value="1"/>
</dbReference>
<dbReference type="EMBL" id="GL629788">
    <property type="protein sequence ID" value="EFX01732.1"/>
    <property type="molecule type" value="Genomic_DNA"/>
</dbReference>
<organism evidence="4">
    <name type="scientific">Grosmannia clavigera (strain kw1407 / UAMH 11150)</name>
    <name type="common">Blue stain fungus</name>
    <name type="synonym">Graphiocladiella clavigera</name>
    <dbReference type="NCBI Taxonomy" id="655863"/>
    <lineage>
        <taxon>Eukaryota</taxon>
        <taxon>Fungi</taxon>
        <taxon>Dikarya</taxon>
        <taxon>Ascomycota</taxon>
        <taxon>Pezizomycotina</taxon>
        <taxon>Sordariomycetes</taxon>
        <taxon>Sordariomycetidae</taxon>
        <taxon>Ophiostomatales</taxon>
        <taxon>Ophiostomataceae</taxon>
        <taxon>Leptographium</taxon>
    </lineage>
</organism>
<evidence type="ECO:0000256" key="2">
    <source>
        <dbReference type="ARBA" id="ARBA00022840"/>
    </source>
</evidence>
<dbReference type="Proteomes" id="UP000007796">
    <property type="component" value="Unassembled WGS sequence"/>
</dbReference>
<dbReference type="InParanoid" id="F0XKY1"/>
<sequence length="407" mass="44605">MQHNPDSDDDNGSIEDTVVIGIDFGTTGQINLITAWPGTGRDEGKVPTELLYKNGEVLWGYEIPPDAKSARWFKLLLLRDEDLSAELRKSEYIQHGRDMLSEMGKSAIDVTADYLRMLSQHTLETIRKSRGESVVDALRFHIVITVPAIWKDYARQSMKEAVQKAGLLKPRAAGPTTLAFSPEPGGRAALATLCEPGRKTEKDDVFIICDAGGGTVDLISYKIDSTGPIAMHEAVEGSGDLCGGIFIDEAFEKLCKSRLGNRWNNLSTAGIREIITGEWETAIKPQYKPKARKSEYIVRIPAEAFRHSSLDDLSKEPIIKNGRVHFTGKHIQGTFTDSFSRIDRLIDDQVDMATGAGLNTTGIILVGGLGASPYLYMHLKKKYTAAGIDVLQSTGINPQGDLNGVKI</sequence>
<proteinExistence type="predicted"/>
<dbReference type="CDD" id="cd10170">
    <property type="entry name" value="ASKHA_NBD_HSP70"/>
    <property type="match status" value="1"/>
</dbReference>
<dbReference type="PRINTS" id="PR00301">
    <property type="entry name" value="HEATSHOCK70"/>
</dbReference>
<gene>
    <name evidence="3" type="ORF">CMQ_8198</name>
</gene>
<dbReference type="Pfam" id="PF00012">
    <property type="entry name" value="HSP70"/>
    <property type="match status" value="1"/>
</dbReference>
<dbReference type="RefSeq" id="XP_014171214.1">
    <property type="nucleotide sequence ID" value="XM_014315739.1"/>
</dbReference>
<dbReference type="eggNOG" id="KOG0101">
    <property type="taxonomic scope" value="Eukaryota"/>
</dbReference>
<dbReference type="GO" id="GO:0005524">
    <property type="term" value="F:ATP binding"/>
    <property type="evidence" value="ECO:0007669"/>
    <property type="project" value="UniProtKB-KW"/>
</dbReference>
<evidence type="ECO:0000313" key="4">
    <source>
        <dbReference type="Proteomes" id="UP000007796"/>
    </source>
</evidence>